<dbReference type="GeneID" id="87951860"/>
<dbReference type="EMBL" id="CP137315">
    <property type="protein sequence ID" value="WQF90346.1"/>
    <property type="molecule type" value="Genomic_DNA"/>
</dbReference>
<dbReference type="GO" id="GO:0008168">
    <property type="term" value="F:methyltransferase activity"/>
    <property type="evidence" value="ECO:0007669"/>
    <property type="project" value="UniProtKB-KW"/>
</dbReference>
<evidence type="ECO:0000313" key="1">
    <source>
        <dbReference type="EMBL" id="WQF90346.1"/>
    </source>
</evidence>
<keyword evidence="2" id="KW-1185">Reference proteome</keyword>
<accession>A0AAX4J4E7</accession>
<reference evidence="2" key="1">
    <citation type="journal article" date="2023" name="bioRxiv">
        <title>Complete genome of the Medicago anthracnose fungus, Colletotrichum destructivum, reveals a mini-chromosome-like region within a core chromosome.</title>
        <authorList>
            <person name="Lapalu N."/>
            <person name="Simon A."/>
            <person name="Lu A."/>
            <person name="Plaumann P.-L."/>
            <person name="Amselem J."/>
            <person name="Pigne S."/>
            <person name="Auger A."/>
            <person name="Koch C."/>
            <person name="Dallery J.-F."/>
            <person name="O'Connell R.J."/>
        </authorList>
    </citation>
    <scope>NUCLEOTIDE SEQUENCE [LARGE SCALE GENOMIC DNA]</scope>
    <source>
        <strain evidence="2">CBS 520.97</strain>
    </source>
</reference>
<proteinExistence type="predicted"/>
<dbReference type="Gene3D" id="3.40.50.150">
    <property type="entry name" value="Vaccinia Virus protein VP39"/>
    <property type="match status" value="1"/>
</dbReference>
<name>A0AAX4J4E7_9PEZI</name>
<dbReference type="KEGG" id="cdet:87951860"/>
<dbReference type="GO" id="GO:0032259">
    <property type="term" value="P:methylation"/>
    <property type="evidence" value="ECO:0007669"/>
    <property type="project" value="UniProtKB-KW"/>
</dbReference>
<sequence>MDTSFKQRVRRRYTWNFGIESLTNLPTNGFENESTQKAHSISMQRLSYGIHGPSRRCKTRPPYSPEVVPMRHQEILNVVDLFNKVICLARNETRERPNQKASRVLDIRTGTGIWAISLAEADHSSRVTGIDTVLMYPTAYVPNASFLRVDKIEGP</sequence>
<keyword evidence="1" id="KW-0808">Transferase</keyword>
<keyword evidence="1" id="KW-0489">Methyltransferase</keyword>
<dbReference type="SUPFAM" id="SSF53335">
    <property type="entry name" value="S-adenosyl-L-methionine-dependent methyltransferases"/>
    <property type="match status" value="1"/>
</dbReference>
<gene>
    <name evidence="1" type="ORF">CDEST_15360</name>
</gene>
<dbReference type="Proteomes" id="UP001322277">
    <property type="component" value="Chromosome 11"/>
</dbReference>
<protein>
    <submittedName>
        <fullName evidence="1">S-adenosyl-L-methionine-dependent methyltransferase superfamily</fullName>
    </submittedName>
</protein>
<dbReference type="AlphaFoldDB" id="A0AAX4J4E7"/>
<organism evidence="1 2">
    <name type="scientific">Colletotrichum destructivum</name>
    <dbReference type="NCBI Taxonomy" id="34406"/>
    <lineage>
        <taxon>Eukaryota</taxon>
        <taxon>Fungi</taxon>
        <taxon>Dikarya</taxon>
        <taxon>Ascomycota</taxon>
        <taxon>Pezizomycotina</taxon>
        <taxon>Sordariomycetes</taxon>
        <taxon>Hypocreomycetidae</taxon>
        <taxon>Glomerellales</taxon>
        <taxon>Glomerellaceae</taxon>
        <taxon>Colletotrichum</taxon>
        <taxon>Colletotrichum destructivum species complex</taxon>
    </lineage>
</organism>
<dbReference type="InterPro" id="IPR029063">
    <property type="entry name" value="SAM-dependent_MTases_sf"/>
</dbReference>
<dbReference type="RefSeq" id="XP_062787567.1">
    <property type="nucleotide sequence ID" value="XM_062931516.1"/>
</dbReference>
<evidence type="ECO:0000313" key="2">
    <source>
        <dbReference type="Proteomes" id="UP001322277"/>
    </source>
</evidence>